<evidence type="ECO:0000313" key="1">
    <source>
        <dbReference type="EMBL" id="RXH98901.1"/>
    </source>
</evidence>
<gene>
    <name evidence="1" type="ORF">DVH24_011226</name>
</gene>
<proteinExistence type="predicted"/>
<dbReference type="AlphaFoldDB" id="A0A498K0L9"/>
<evidence type="ECO:0000313" key="2">
    <source>
        <dbReference type="Proteomes" id="UP000290289"/>
    </source>
</evidence>
<protein>
    <submittedName>
        <fullName evidence="1">Uncharacterized protein</fullName>
    </submittedName>
</protein>
<dbReference type="EMBL" id="RDQH01000331">
    <property type="protein sequence ID" value="RXH98901.1"/>
    <property type="molecule type" value="Genomic_DNA"/>
</dbReference>
<sequence>MPYANSDVLACHDASTIASLDSVDNTFSEDYLIRNLKSFSDQLPPFCPFNSFILNSIPVVVTPTSFTVLGGKLTPAKAFTSLSLSALLQFPLNMLHS</sequence>
<name>A0A498K0L9_MALDO</name>
<dbReference type="Proteomes" id="UP000290289">
    <property type="component" value="Chromosome 5"/>
</dbReference>
<accession>A0A498K0L9</accession>
<comment type="caution">
    <text evidence="1">The sequence shown here is derived from an EMBL/GenBank/DDBJ whole genome shotgun (WGS) entry which is preliminary data.</text>
</comment>
<organism evidence="1 2">
    <name type="scientific">Malus domestica</name>
    <name type="common">Apple</name>
    <name type="synonym">Pyrus malus</name>
    <dbReference type="NCBI Taxonomy" id="3750"/>
    <lineage>
        <taxon>Eukaryota</taxon>
        <taxon>Viridiplantae</taxon>
        <taxon>Streptophyta</taxon>
        <taxon>Embryophyta</taxon>
        <taxon>Tracheophyta</taxon>
        <taxon>Spermatophyta</taxon>
        <taxon>Magnoliopsida</taxon>
        <taxon>eudicotyledons</taxon>
        <taxon>Gunneridae</taxon>
        <taxon>Pentapetalae</taxon>
        <taxon>rosids</taxon>
        <taxon>fabids</taxon>
        <taxon>Rosales</taxon>
        <taxon>Rosaceae</taxon>
        <taxon>Amygdaloideae</taxon>
        <taxon>Maleae</taxon>
        <taxon>Malus</taxon>
    </lineage>
</organism>
<reference evidence="1 2" key="1">
    <citation type="submission" date="2018-10" db="EMBL/GenBank/DDBJ databases">
        <title>A high-quality apple genome assembly.</title>
        <authorList>
            <person name="Hu J."/>
        </authorList>
    </citation>
    <scope>NUCLEOTIDE SEQUENCE [LARGE SCALE GENOMIC DNA]</scope>
    <source>
        <strain evidence="2">cv. HFTH1</strain>
        <tissue evidence="1">Young leaf</tissue>
    </source>
</reference>
<keyword evidence="2" id="KW-1185">Reference proteome</keyword>